<dbReference type="Pfam" id="PF01814">
    <property type="entry name" value="Hemerythrin"/>
    <property type="match status" value="1"/>
</dbReference>
<dbReference type="CDD" id="cd12108">
    <property type="entry name" value="Hr-like"/>
    <property type="match status" value="1"/>
</dbReference>
<reference evidence="2 3" key="1">
    <citation type="submission" date="2018-06" db="EMBL/GenBank/DDBJ databases">
        <title>Genome analysis of cellulolytic fungus Trichoderma lentiforme CFAM-422.</title>
        <authorList>
            <person name="Steindorff A.S."/>
            <person name="Formighieri E.F."/>
            <person name="Midorikawa G.E.O."/>
            <person name="Tamietti M.S."/>
            <person name="Ramos E.Z."/>
            <person name="Silva A.S."/>
            <person name="Bon E.P.S."/>
            <person name="Mendes T.D."/>
            <person name="Damaso M.C.T."/>
            <person name="Favaro L.C.L."/>
        </authorList>
    </citation>
    <scope>NUCLEOTIDE SEQUENCE [LARGE SCALE GENOMIC DNA]</scope>
    <source>
        <strain evidence="2 3">CFAM-422</strain>
    </source>
</reference>
<comment type="caution">
    <text evidence="2">The sequence shown here is derived from an EMBL/GenBank/DDBJ whole genome shotgun (WGS) entry which is preliminary data.</text>
</comment>
<evidence type="ECO:0000259" key="1">
    <source>
        <dbReference type="Pfam" id="PF01814"/>
    </source>
</evidence>
<sequence length="265" mass="30013">MAGTEANSSRPWADGPFELISITSLGYKCQPGEKVAPYHSMAAEMITVHNCLLRGINSVYLQCVNVERSPESLPAFIKYATAWGHILHEHHTTEEKWFFPEIEAITGEKGIMDVNVEQHHAFDEGLKQYNAHLENAGTGKETYDGAKLKSIIDSFMPVLRQHLQDEIFTLKAFEQYKDKTDWAKWTKETASKAIKATQTADGMVVDLPFMVHNHEVAFEQVGSWPPVPFIIFFILKFLYFGKHSDCWQFAPCDKSGKAKDLPFAL</sequence>
<feature type="domain" description="Hemerythrin-like" evidence="1">
    <location>
        <begin position="45"/>
        <end position="170"/>
    </location>
</feature>
<dbReference type="Gene3D" id="1.20.120.520">
    <property type="entry name" value="nmb1532 protein domain like"/>
    <property type="match status" value="1"/>
</dbReference>
<evidence type="ECO:0000313" key="2">
    <source>
        <dbReference type="EMBL" id="KAF3073662.1"/>
    </source>
</evidence>
<dbReference type="PANTHER" id="PTHR38048">
    <property type="entry name" value="EXPRESSED PROTEIN"/>
    <property type="match status" value="1"/>
</dbReference>
<organism evidence="2 3">
    <name type="scientific">Trichoderma lentiforme</name>
    <dbReference type="NCBI Taxonomy" id="1567552"/>
    <lineage>
        <taxon>Eukaryota</taxon>
        <taxon>Fungi</taxon>
        <taxon>Dikarya</taxon>
        <taxon>Ascomycota</taxon>
        <taxon>Pezizomycotina</taxon>
        <taxon>Sordariomycetes</taxon>
        <taxon>Hypocreomycetidae</taxon>
        <taxon>Hypocreales</taxon>
        <taxon>Hypocreaceae</taxon>
        <taxon>Trichoderma</taxon>
    </lineage>
</organism>
<dbReference type="Proteomes" id="UP000801864">
    <property type="component" value="Unassembled WGS sequence"/>
</dbReference>
<evidence type="ECO:0000313" key="3">
    <source>
        <dbReference type="Proteomes" id="UP000801864"/>
    </source>
</evidence>
<dbReference type="AlphaFoldDB" id="A0A9P4XKP9"/>
<protein>
    <recommendedName>
        <fullName evidence="1">Hemerythrin-like domain-containing protein</fullName>
    </recommendedName>
</protein>
<dbReference type="EMBL" id="QLNT01000006">
    <property type="protein sequence ID" value="KAF3073662.1"/>
    <property type="molecule type" value="Genomic_DNA"/>
</dbReference>
<keyword evidence="3" id="KW-1185">Reference proteome</keyword>
<accession>A0A9P4XKP9</accession>
<dbReference type="PANTHER" id="PTHR38048:SF2">
    <property type="entry name" value="HEMERYTHRIN-LIKE DOMAIN-CONTAINING PROTEIN"/>
    <property type="match status" value="1"/>
</dbReference>
<dbReference type="InterPro" id="IPR053206">
    <property type="entry name" value="Dimeric_xanthone_biosynth"/>
</dbReference>
<gene>
    <name evidence="2" type="ORF">CFAM422_004504</name>
</gene>
<dbReference type="InterPro" id="IPR012312">
    <property type="entry name" value="Hemerythrin-like"/>
</dbReference>
<name>A0A9P4XKP9_9HYPO</name>
<proteinExistence type="predicted"/>